<protein>
    <submittedName>
        <fullName evidence="2">Uncharacterized protein</fullName>
    </submittedName>
</protein>
<reference evidence="2" key="1">
    <citation type="submission" date="2021-02" db="EMBL/GenBank/DDBJ databases">
        <authorList>
            <person name="Dougan E. K."/>
            <person name="Rhodes N."/>
            <person name="Thang M."/>
            <person name="Chan C."/>
        </authorList>
    </citation>
    <scope>NUCLEOTIDE SEQUENCE</scope>
</reference>
<organism evidence="2 3">
    <name type="scientific">Polarella glacialis</name>
    <name type="common">Dinoflagellate</name>
    <dbReference type="NCBI Taxonomy" id="89957"/>
    <lineage>
        <taxon>Eukaryota</taxon>
        <taxon>Sar</taxon>
        <taxon>Alveolata</taxon>
        <taxon>Dinophyceae</taxon>
        <taxon>Suessiales</taxon>
        <taxon>Suessiaceae</taxon>
        <taxon>Polarella</taxon>
    </lineage>
</organism>
<feature type="compositionally biased region" description="Pro residues" evidence="1">
    <location>
        <begin position="134"/>
        <end position="145"/>
    </location>
</feature>
<feature type="compositionally biased region" description="Basic and acidic residues" evidence="1">
    <location>
        <begin position="18"/>
        <end position="34"/>
    </location>
</feature>
<accession>A0A813I7T7</accession>
<feature type="region of interest" description="Disordered" evidence="1">
    <location>
        <begin position="99"/>
        <end position="145"/>
    </location>
</feature>
<sequence>MSVEPAPGTWFVEGQGNKAKDFSERGRRPAAERRTRAKKGKPTTMSRANTKETDEEEEESGECQHSIDFIKGDLGLGGSIFLWGAPPGLGFSQHPLADWPSSRWASEPEPEDPKGARGRRAQRRSEDANAEIIRPPPGLEPPPGCPAPLPAALRRKLLMMLPSASQGAEVAVSSNFAAEDGGASSSSDNTWAAVWAVQASVEAAEAEATSRREWLQPAAPVRALPVYSKKAAKVRDSSSRLSALCIDARSSQGGGHTC</sequence>
<proteinExistence type="predicted"/>
<evidence type="ECO:0000256" key="1">
    <source>
        <dbReference type="SAM" id="MobiDB-lite"/>
    </source>
</evidence>
<dbReference type="EMBL" id="CAJNNW010004309">
    <property type="protein sequence ID" value="CAE8646307.1"/>
    <property type="molecule type" value="Genomic_DNA"/>
</dbReference>
<name>A0A813I7T7_POLGL</name>
<dbReference type="AlphaFoldDB" id="A0A813I7T7"/>
<dbReference type="Proteomes" id="UP000626109">
    <property type="component" value="Unassembled WGS sequence"/>
</dbReference>
<evidence type="ECO:0000313" key="2">
    <source>
        <dbReference type="EMBL" id="CAE8646307.1"/>
    </source>
</evidence>
<comment type="caution">
    <text evidence="2">The sequence shown here is derived from an EMBL/GenBank/DDBJ whole genome shotgun (WGS) entry which is preliminary data.</text>
</comment>
<gene>
    <name evidence="2" type="ORF">PGLA2088_LOCUS4691</name>
</gene>
<evidence type="ECO:0000313" key="3">
    <source>
        <dbReference type="Proteomes" id="UP000626109"/>
    </source>
</evidence>
<feature type="region of interest" description="Disordered" evidence="1">
    <location>
        <begin position="1"/>
        <end position="63"/>
    </location>
</feature>